<keyword evidence="1" id="KW-0472">Membrane</keyword>
<name>A0A6A3H0M3_9STRA</name>
<protein>
    <submittedName>
        <fullName evidence="2">Uncharacterized protein</fullName>
    </submittedName>
</protein>
<feature type="transmembrane region" description="Helical" evidence="1">
    <location>
        <begin position="180"/>
        <end position="199"/>
    </location>
</feature>
<keyword evidence="1" id="KW-0812">Transmembrane</keyword>
<feature type="transmembrane region" description="Helical" evidence="1">
    <location>
        <begin position="295"/>
        <end position="314"/>
    </location>
</feature>
<sequence length="343" mass="37028">MLVMLLSLPPLPLHSPCRCGRAHRNAARRSPVPPLCSPSRHAAVAVLAAAMPAVLRSLCRPPPCLSCCSRCPRYRYARRAAVAGLTGMLPDGRPCRRHAHHLAMLLSLCLPPQCPPCCARCAGRRHACHAALAAPATATLAVPLWPGSPECCPTVARAAAMLTISPCCCRCAFRRNARRAALAMPAAAMLVVLLSLSPLPRHYRYARRAAVAGLTGMLPDGRPCRRHAHHLAMLLSLCLPLQCPLLSLCLPPQCPPCYSRCPRYRYARRAAVTALIGMLPDVRIRRRRHARCSSVVYAATMLAAAMPAVQQSLLPVPLCLPSSFLVSFDASLIWSSSASRCQC</sequence>
<evidence type="ECO:0000313" key="3">
    <source>
        <dbReference type="Proteomes" id="UP000429607"/>
    </source>
</evidence>
<comment type="caution">
    <text evidence="2">The sequence shown here is derived from an EMBL/GenBank/DDBJ whole genome shotgun (WGS) entry which is preliminary data.</text>
</comment>
<dbReference type="AlphaFoldDB" id="A0A6A3H0M3"/>
<proteinExistence type="predicted"/>
<dbReference type="EMBL" id="QXFV01005966">
    <property type="protein sequence ID" value="KAE8962971.1"/>
    <property type="molecule type" value="Genomic_DNA"/>
</dbReference>
<evidence type="ECO:0000313" key="2">
    <source>
        <dbReference type="EMBL" id="KAE8962971.1"/>
    </source>
</evidence>
<evidence type="ECO:0000256" key="1">
    <source>
        <dbReference type="SAM" id="Phobius"/>
    </source>
</evidence>
<keyword evidence="1" id="KW-1133">Transmembrane helix</keyword>
<accession>A0A6A3H0M3</accession>
<reference evidence="2 3" key="1">
    <citation type="submission" date="2018-09" db="EMBL/GenBank/DDBJ databases">
        <title>Genomic investigation of the strawberry pathogen Phytophthora fragariae indicates pathogenicity is determined by transcriptional variation in three key races.</title>
        <authorList>
            <person name="Adams T.M."/>
            <person name="Armitage A.D."/>
            <person name="Sobczyk M.K."/>
            <person name="Bates H.J."/>
            <person name="Dunwell J.M."/>
            <person name="Nellist C.F."/>
            <person name="Harrison R.J."/>
        </authorList>
    </citation>
    <scope>NUCLEOTIDE SEQUENCE [LARGE SCALE GENOMIC DNA]</scope>
    <source>
        <strain evidence="2 3">SCRP249</strain>
    </source>
</reference>
<gene>
    <name evidence="2" type="ORF">PR001_g29529</name>
</gene>
<organism evidence="2 3">
    <name type="scientific">Phytophthora rubi</name>
    <dbReference type="NCBI Taxonomy" id="129364"/>
    <lineage>
        <taxon>Eukaryota</taxon>
        <taxon>Sar</taxon>
        <taxon>Stramenopiles</taxon>
        <taxon>Oomycota</taxon>
        <taxon>Peronosporomycetes</taxon>
        <taxon>Peronosporales</taxon>
        <taxon>Peronosporaceae</taxon>
        <taxon>Phytophthora</taxon>
    </lineage>
</organism>
<dbReference type="Proteomes" id="UP000429607">
    <property type="component" value="Unassembled WGS sequence"/>
</dbReference>